<protein>
    <submittedName>
        <fullName evidence="3">Crp/Fnr family transcriptional regulator</fullName>
    </submittedName>
</protein>
<dbReference type="EMBL" id="JAARRW010000002">
    <property type="protein sequence ID" value="MBC1561691.1"/>
    <property type="molecule type" value="Genomic_DNA"/>
</dbReference>
<evidence type="ECO:0000256" key="1">
    <source>
        <dbReference type="ARBA" id="ARBA00023159"/>
    </source>
</evidence>
<dbReference type="CDD" id="cd00038">
    <property type="entry name" value="CAP_ED"/>
    <property type="match status" value="1"/>
</dbReference>
<dbReference type="InterPro" id="IPR036390">
    <property type="entry name" value="WH_DNA-bd_sf"/>
</dbReference>
<dbReference type="InterPro" id="IPR014710">
    <property type="entry name" value="RmlC-like_jellyroll"/>
</dbReference>
<organism evidence="3 4">
    <name type="scientific">Listeria booriae</name>
    <dbReference type="NCBI Taxonomy" id="1552123"/>
    <lineage>
        <taxon>Bacteria</taxon>
        <taxon>Bacillati</taxon>
        <taxon>Bacillota</taxon>
        <taxon>Bacilli</taxon>
        <taxon>Bacillales</taxon>
        <taxon>Listeriaceae</taxon>
        <taxon>Listeria</taxon>
    </lineage>
</organism>
<evidence type="ECO:0000313" key="3">
    <source>
        <dbReference type="EMBL" id="MBC1561691.1"/>
    </source>
</evidence>
<dbReference type="RefSeq" id="WP_185429097.1">
    <property type="nucleotide sequence ID" value="NZ_JAARRW010000002.1"/>
</dbReference>
<dbReference type="InterPro" id="IPR036388">
    <property type="entry name" value="WH-like_DNA-bd_sf"/>
</dbReference>
<accession>A0A7X0XIK8</accession>
<dbReference type="InterPro" id="IPR000595">
    <property type="entry name" value="cNMP-bd_dom"/>
</dbReference>
<name>A0A7X0XIK8_9LIST</name>
<dbReference type="SUPFAM" id="SSF51206">
    <property type="entry name" value="cAMP-binding domain-like"/>
    <property type="match status" value="1"/>
</dbReference>
<feature type="domain" description="Cyclic nucleotide-binding" evidence="2">
    <location>
        <begin position="28"/>
        <end position="118"/>
    </location>
</feature>
<reference evidence="3 4" key="1">
    <citation type="submission" date="2020-03" db="EMBL/GenBank/DDBJ databases">
        <title>Soil Listeria distribution.</title>
        <authorList>
            <person name="Liao J."/>
            <person name="Wiedmann M."/>
        </authorList>
    </citation>
    <scope>NUCLEOTIDE SEQUENCE [LARGE SCALE GENOMIC DNA]</scope>
    <source>
        <strain evidence="3 4">FSL L7-1387</strain>
    </source>
</reference>
<dbReference type="InterPro" id="IPR018490">
    <property type="entry name" value="cNMP-bd_dom_sf"/>
</dbReference>
<dbReference type="Gene3D" id="1.10.10.10">
    <property type="entry name" value="Winged helix-like DNA-binding domain superfamily/Winged helix DNA-binding domain"/>
    <property type="match status" value="1"/>
</dbReference>
<gene>
    <name evidence="3" type="ORF">HB902_06380</name>
</gene>
<dbReference type="Proteomes" id="UP000541955">
    <property type="component" value="Unassembled WGS sequence"/>
</dbReference>
<evidence type="ECO:0000259" key="2">
    <source>
        <dbReference type="PROSITE" id="PS50042"/>
    </source>
</evidence>
<proteinExistence type="predicted"/>
<keyword evidence="1" id="KW-0010">Activator</keyword>
<comment type="caution">
    <text evidence="3">The sequence shown here is derived from an EMBL/GenBank/DDBJ whole genome shotgun (WGS) entry which is preliminary data.</text>
</comment>
<dbReference type="AlphaFoldDB" id="A0A7X0XIK8"/>
<evidence type="ECO:0000313" key="4">
    <source>
        <dbReference type="Proteomes" id="UP000541955"/>
    </source>
</evidence>
<dbReference type="SUPFAM" id="SSF46785">
    <property type="entry name" value="Winged helix' DNA-binding domain"/>
    <property type="match status" value="1"/>
</dbReference>
<dbReference type="Gene3D" id="2.60.120.10">
    <property type="entry name" value="Jelly Rolls"/>
    <property type="match status" value="1"/>
</dbReference>
<sequence>MMRLGPMDIYSEHLIKNNFNKKSLLTGLIGASEVNEYRSMVKRNQALVHEDLRTDHLYYVKKGIVSFKQGSHTFAFIGAGHFVGFETLLMNNRSRYTARILEASDIYIFDRLEVMEYLFSLQEGWIFFYLLEKSARDKLLQHQHFMSFKGIDRLEVMLLDLAKTFGTTQGNNIVLPKCFTKSRLANYANFSLNTITSLIKELHRIEFLAPAEEDMLFRINKKK</sequence>
<dbReference type="PROSITE" id="PS50042">
    <property type="entry name" value="CNMP_BINDING_3"/>
    <property type="match status" value="1"/>
</dbReference>
<dbReference type="Pfam" id="PF00027">
    <property type="entry name" value="cNMP_binding"/>
    <property type="match status" value="1"/>
</dbReference>